<accession>A0ABD3JVK3</accession>
<evidence type="ECO:0000256" key="1">
    <source>
        <dbReference type="SAM" id="MobiDB-lite"/>
    </source>
</evidence>
<keyword evidence="4" id="KW-1185">Reference proteome</keyword>
<name>A0ABD3JVK3_EUCGL</name>
<comment type="caution">
    <text evidence="2">The sequence shown here is derived from an EMBL/GenBank/DDBJ whole genome shotgun (WGS) entry which is preliminary data.</text>
</comment>
<dbReference type="EMBL" id="JBJKBG010000007">
    <property type="protein sequence ID" value="KAL3729442.1"/>
    <property type="molecule type" value="Genomic_DNA"/>
</dbReference>
<feature type="compositionally biased region" description="Polar residues" evidence="1">
    <location>
        <begin position="14"/>
        <end position="30"/>
    </location>
</feature>
<evidence type="ECO:0000313" key="2">
    <source>
        <dbReference type="EMBL" id="KAL3729442.1"/>
    </source>
</evidence>
<evidence type="ECO:0000313" key="3">
    <source>
        <dbReference type="EMBL" id="KAL3729450.1"/>
    </source>
</evidence>
<reference evidence="2 4" key="1">
    <citation type="submission" date="2024-11" db="EMBL/GenBank/DDBJ databases">
        <title>Chromosome-level genome assembly of Eucalyptus globulus Labill. provides insights into its genome evolution.</title>
        <authorList>
            <person name="Li X."/>
        </authorList>
    </citation>
    <scope>NUCLEOTIDE SEQUENCE [LARGE SCALE GENOMIC DNA]</scope>
    <source>
        <strain evidence="2">CL2024</strain>
        <tissue evidence="2">Fresh tender leaves</tissue>
    </source>
</reference>
<feature type="region of interest" description="Disordered" evidence="1">
    <location>
        <begin position="1"/>
        <end position="33"/>
    </location>
</feature>
<dbReference type="Proteomes" id="UP001634007">
    <property type="component" value="Unassembled WGS sequence"/>
</dbReference>
<gene>
    <name evidence="2" type="ORF">ACJRO7_026543</name>
    <name evidence="3" type="ORF">ACJRO7_026551</name>
</gene>
<feature type="region of interest" description="Disordered" evidence="1">
    <location>
        <begin position="67"/>
        <end position="109"/>
    </location>
</feature>
<evidence type="ECO:0000313" key="4">
    <source>
        <dbReference type="Proteomes" id="UP001634007"/>
    </source>
</evidence>
<dbReference type="EMBL" id="JBJKBG010000007">
    <property type="protein sequence ID" value="KAL3729450.1"/>
    <property type="molecule type" value="Genomic_DNA"/>
</dbReference>
<feature type="compositionally biased region" description="Basic and acidic residues" evidence="1">
    <location>
        <begin position="86"/>
        <end position="95"/>
    </location>
</feature>
<organism evidence="2 4">
    <name type="scientific">Eucalyptus globulus</name>
    <name type="common">Tasmanian blue gum</name>
    <dbReference type="NCBI Taxonomy" id="34317"/>
    <lineage>
        <taxon>Eukaryota</taxon>
        <taxon>Viridiplantae</taxon>
        <taxon>Streptophyta</taxon>
        <taxon>Embryophyta</taxon>
        <taxon>Tracheophyta</taxon>
        <taxon>Spermatophyta</taxon>
        <taxon>Magnoliopsida</taxon>
        <taxon>eudicotyledons</taxon>
        <taxon>Gunneridae</taxon>
        <taxon>Pentapetalae</taxon>
        <taxon>rosids</taxon>
        <taxon>malvids</taxon>
        <taxon>Myrtales</taxon>
        <taxon>Myrtaceae</taxon>
        <taxon>Myrtoideae</taxon>
        <taxon>Eucalypteae</taxon>
        <taxon>Eucalyptus</taxon>
    </lineage>
</organism>
<sequence>MENLRDFTAGKDFYQQTGRPGSGATYSTARPGQKKANIAAMANFLGYDIYDLELTKMCSNFERAAETQLVPREHQSREQTSQASARAEHEKARPNEHKRRSKERRSDAQ</sequence>
<proteinExistence type="predicted"/>
<protein>
    <submittedName>
        <fullName evidence="2">Uncharacterized protein</fullName>
    </submittedName>
</protein>
<dbReference type="AlphaFoldDB" id="A0ABD3JVK3"/>